<evidence type="ECO:0000313" key="2">
    <source>
        <dbReference type="Proteomes" id="UP000446658"/>
    </source>
</evidence>
<dbReference type="AlphaFoldDB" id="A0A844GEF8"/>
<accession>A0A844GEF8</accession>
<name>A0A844GEF8_9NEIS</name>
<proteinExistence type="predicted"/>
<dbReference type="EMBL" id="WLYX01000001">
    <property type="protein sequence ID" value="MTD34142.1"/>
    <property type="molecule type" value="Genomic_DNA"/>
</dbReference>
<sequence>MVVVLPASGVVYGISPDGPRYSYDTGTQFVVPDIDALDGRIRQLKAYVRT</sequence>
<protein>
    <submittedName>
        <fullName evidence="1">Uncharacterized protein</fullName>
    </submittedName>
</protein>
<keyword evidence="2" id="KW-1185">Reference proteome</keyword>
<evidence type="ECO:0000313" key="1">
    <source>
        <dbReference type="EMBL" id="MTD34142.1"/>
    </source>
</evidence>
<dbReference type="Proteomes" id="UP000446658">
    <property type="component" value="Unassembled WGS sequence"/>
</dbReference>
<organism evidence="1 2">
    <name type="scientific">Paludibacterium denitrificans</name>
    <dbReference type="NCBI Taxonomy" id="2675226"/>
    <lineage>
        <taxon>Bacteria</taxon>
        <taxon>Pseudomonadati</taxon>
        <taxon>Pseudomonadota</taxon>
        <taxon>Betaproteobacteria</taxon>
        <taxon>Neisseriales</taxon>
        <taxon>Chromobacteriaceae</taxon>
        <taxon>Paludibacterium</taxon>
    </lineage>
</organism>
<reference evidence="1 2" key="1">
    <citation type="submission" date="2019-11" db="EMBL/GenBank/DDBJ databases">
        <title>Draft genome sequence of Paludibacterium sp. dN18-1.</title>
        <authorList>
            <person name="Im W.-T."/>
        </authorList>
    </citation>
    <scope>NUCLEOTIDE SEQUENCE [LARGE SCALE GENOMIC DNA]</scope>
    <source>
        <strain evidence="2">dN 18-1</strain>
    </source>
</reference>
<gene>
    <name evidence="1" type="ORF">GKE73_17195</name>
</gene>
<comment type="caution">
    <text evidence="1">The sequence shown here is derived from an EMBL/GenBank/DDBJ whole genome shotgun (WGS) entry which is preliminary data.</text>
</comment>